<keyword evidence="1" id="KW-0732">Signal</keyword>
<feature type="chain" id="PRO_5045543674" evidence="1">
    <location>
        <begin position="21"/>
        <end position="266"/>
    </location>
</feature>
<evidence type="ECO:0000256" key="1">
    <source>
        <dbReference type="SAM" id="SignalP"/>
    </source>
</evidence>
<gene>
    <name evidence="2" type="ORF">MKQ68_11380</name>
</gene>
<reference evidence="2" key="1">
    <citation type="submission" date="2022-10" db="EMBL/GenBank/DDBJ databases">
        <title>Chitinophaga sp. nov., isolated from soil.</title>
        <authorList>
            <person name="Jeon C.O."/>
        </authorList>
    </citation>
    <scope>NUCLEOTIDE SEQUENCE</scope>
    <source>
        <strain evidence="2">R8</strain>
    </source>
</reference>
<dbReference type="InterPro" id="IPR019613">
    <property type="entry name" value="DUF4198"/>
</dbReference>
<keyword evidence="3" id="KW-1185">Reference proteome</keyword>
<organism evidence="2 3">
    <name type="scientific">Chitinophaga horti</name>
    <dbReference type="NCBI Taxonomy" id="2920382"/>
    <lineage>
        <taxon>Bacteria</taxon>
        <taxon>Pseudomonadati</taxon>
        <taxon>Bacteroidota</taxon>
        <taxon>Chitinophagia</taxon>
        <taxon>Chitinophagales</taxon>
        <taxon>Chitinophagaceae</taxon>
        <taxon>Chitinophaga</taxon>
    </lineage>
</organism>
<dbReference type="Proteomes" id="UP001162741">
    <property type="component" value="Chromosome"/>
</dbReference>
<proteinExistence type="predicted"/>
<dbReference type="Pfam" id="PF10670">
    <property type="entry name" value="DUF4198"/>
    <property type="match status" value="1"/>
</dbReference>
<evidence type="ECO:0000313" key="2">
    <source>
        <dbReference type="EMBL" id="UYQ95703.1"/>
    </source>
</evidence>
<evidence type="ECO:0000313" key="3">
    <source>
        <dbReference type="Proteomes" id="UP001162741"/>
    </source>
</evidence>
<feature type="signal peptide" evidence="1">
    <location>
        <begin position="1"/>
        <end position="20"/>
    </location>
</feature>
<name>A0ABY6J7P1_9BACT</name>
<accession>A0ABY6J7P1</accession>
<protein>
    <submittedName>
        <fullName evidence="2">DUF4198 domain-containing protein</fullName>
    </submittedName>
</protein>
<sequence length="266" mass="30347">MIKKLFLLTAVICVSLAALAHEFWLQPLKFWLKKNEATNISILVGEDYKGEKSDWSKYKIQQLKHYSAEGAEDYTAHLSAADKSIIEAKFAKAGNHLIAFNNSNKFIELEAEKFNEYLETEGLGYIAELRKSQQNADKPGREFYQRCVKTLFKVGGKNDSTFAVNTGMRLELIPRQNPYTMKNGDQMTMQVLFDNQPVKGALVLAWNVVDEKTSVTRHTTNEAGEVMFPVTLKGRWMISSVHMTPYTASTEADWQSYWGSYTFGYY</sequence>
<dbReference type="EMBL" id="CP107006">
    <property type="protein sequence ID" value="UYQ95703.1"/>
    <property type="molecule type" value="Genomic_DNA"/>
</dbReference>
<dbReference type="RefSeq" id="WP_264283396.1">
    <property type="nucleotide sequence ID" value="NZ_CP107006.1"/>
</dbReference>